<dbReference type="GO" id="GO:0016757">
    <property type="term" value="F:glycosyltransferase activity"/>
    <property type="evidence" value="ECO:0007669"/>
    <property type="project" value="UniProtKB-KW"/>
</dbReference>
<name>A0AAU7LTJ8_9BURK</name>
<dbReference type="InterPro" id="IPR029044">
    <property type="entry name" value="Nucleotide-diphossugar_trans"/>
</dbReference>
<feature type="domain" description="Glycosyltransferase 2-like" evidence="1">
    <location>
        <begin position="21"/>
        <end position="123"/>
    </location>
</feature>
<dbReference type="Pfam" id="PF00535">
    <property type="entry name" value="Glycos_transf_2"/>
    <property type="match status" value="1"/>
</dbReference>
<proteinExistence type="predicted"/>
<dbReference type="EMBL" id="CP157675">
    <property type="protein sequence ID" value="XBP70921.1"/>
    <property type="molecule type" value="Genomic_DNA"/>
</dbReference>
<organism evidence="2">
    <name type="scientific">Polaromonas hydrogenivorans</name>
    <dbReference type="NCBI Taxonomy" id="335476"/>
    <lineage>
        <taxon>Bacteria</taxon>
        <taxon>Pseudomonadati</taxon>
        <taxon>Pseudomonadota</taxon>
        <taxon>Betaproteobacteria</taxon>
        <taxon>Burkholderiales</taxon>
        <taxon>Comamonadaceae</taxon>
        <taxon>Polaromonas</taxon>
    </lineage>
</organism>
<keyword evidence="2" id="KW-0808">Transferase</keyword>
<reference evidence="2" key="1">
    <citation type="submission" date="2024-05" db="EMBL/GenBank/DDBJ databases">
        <authorList>
            <person name="Bunk B."/>
            <person name="Swiderski J."/>
            <person name="Sproer C."/>
            <person name="Thiel V."/>
        </authorList>
    </citation>
    <scope>NUCLEOTIDE SEQUENCE</scope>
    <source>
        <strain evidence="2">DSM 17735</strain>
    </source>
</reference>
<dbReference type="EC" id="2.4.-.-" evidence="2"/>
<evidence type="ECO:0000313" key="2">
    <source>
        <dbReference type="EMBL" id="XBP70921.1"/>
    </source>
</evidence>
<evidence type="ECO:0000259" key="1">
    <source>
        <dbReference type="Pfam" id="PF00535"/>
    </source>
</evidence>
<dbReference type="SUPFAM" id="SSF53448">
    <property type="entry name" value="Nucleotide-diphospho-sugar transferases"/>
    <property type="match status" value="1"/>
</dbReference>
<dbReference type="PANTHER" id="PTHR43179:SF7">
    <property type="entry name" value="RHAMNOSYLTRANSFERASE WBBL"/>
    <property type="match status" value="1"/>
</dbReference>
<dbReference type="InterPro" id="IPR001173">
    <property type="entry name" value="Glyco_trans_2-like"/>
</dbReference>
<keyword evidence="2" id="KW-0328">Glycosyltransferase</keyword>
<gene>
    <name evidence="2" type="ORF">ABLV49_03665</name>
</gene>
<dbReference type="Gene3D" id="3.90.550.10">
    <property type="entry name" value="Spore Coat Polysaccharide Biosynthesis Protein SpsA, Chain A"/>
    <property type="match status" value="1"/>
</dbReference>
<dbReference type="AlphaFoldDB" id="A0AAU7LTJ8"/>
<dbReference type="PANTHER" id="PTHR43179">
    <property type="entry name" value="RHAMNOSYLTRANSFERASE WBBL"/>
    <property type="match status" value="1"/>
</dbReference>
<accession>A0AAU7LTJ8</accession>
<sequence>MGLNTDSIVNLKSDVDEIVFSVVIVGYKKVEMVLECINSIYQFNDIGKKLEIILVDNSPEHHVYDAVMNMFDSVIGIKNVNNGFGAGNNLGAMQAKGKYLLFLNPDTILIEPIFNFAIKKFDSNKDLGMFGVKMVSRNLSRNSSFYLVSGASILRSFFMKICNKLDFYLDKYMYVAGANMFVRRTDFFKCGLFDENIFMYYEEPDLTNRLHAIDRYTAYFKDKKIIHLEGGTGSGGELALRRRLDSAIYFNNKYSISPRNIFLREMRLNRLKLFIYKIFGFDVVNDIELNIKVLAEYLKKIDEDS</sequence>
<protein>
    <submittedName>
        <fullName evidence="2">Glycosyltransferase</fullName>
        <ecNumber evidence="2">2.4.-.-</ecNumber>
    </submittedName>
</protein>
<dbReference type="RefSeq" id="WP_349280243.1">
    <property type="nucleotide sequence ID" value="NZ_CBCSCU010000019.1"/>
</dbReference>